<accession>A0AA36CIH6</accession>
<evidence type="ECO:0000256" key="1">
    <source>
        <dbReference type="SAM" id="MobiDB-lite"/>
    </source>
</evidence>
<comment type="caution">
    <text evidence="2">The sequence shown here is derived from an EMBL/GenBank/DDBJ whole genome shotgun (WGS) entry which is preliminary data.</text>
</comment>
<evidence type="ECO:0000313" key="2">
    <source>
        <dbReference type="EMBL" id="CAJ0568876.1"/>
    </source>
</evidence>
<dbReference type="EMBL" id="CATQJA010001850">
    <property type="protein sequence ID" value="CAJ0568876.1"/>
    <property type="molecule type" value="Genomic_DNA"/>
</dbReference>
<sequence>METLAGSRPAARRFSRGALVGAWGGRRRKKFSDSVLHAYYGPIVRPNHSPYGQPVLQGSTASTLNRRHGRSCDLHEVQAEGAEFKPLFNNPIAQVSSDILKVQGYSTQFRSLLSARLSPRRDSVPNVHIQDSNTELETKSG</sequence>
<evidence type="ECO:0000313" key="3">
    <source>
        <dbReference type="Proteomes" id="UP001177023"/>
    </source>
</evidence>
<name>A0AA36CIH6_9BILA</name>
<dbReference type="Proteomes" id="UP001177023">
    <property type="component" value="Unassembled WGS sequence"/>
</dbReference>
<reference evidence="2" key="1">
    <citation type="submission" date="2023-06" db="EMBL/GenBank/DDBJ databases">
        <authorList>
            <person name="Delattre M."/>
        </authorList>
    </citation>
    <scope>NUCLEOTIDE SEQUENCE</scope>
    <source>
        <strain evidence="2">AF72</strain>
    </source>
</reference>
<keyword evidence="3" id="KW-1185">Reference proteome</keyword>
<feature type="non-terminal residue" evidence="2">
    <location>
        <position position="141"/>
    </location>
</feature>
<dbReference type="AlphaFoldDB" id="A0AA36CIH6"/>
<feature type="region of interest" description="Disordered" evidence="1">
    <location>
        <begin position="120"/>
        <end position="141"/>
    </location>
</feature>
<proteinExistence type="predicted"/>
<protein>
    <submittedName>
        <fullName evidence="2">Uncharacterized protein</fullName>
    </submittedName>
</protein>
<gene>
    <name evidence="2" type="ORF">MSPICULIGERA_LOCUS7382</name>
</gene>
<organism evidence="2 3">
    <name type="scientific">Mesorhabditis spiculigera</name>
    <dbReference type="NCBI Taxonomy" id="96644"/>
    <lineage>
        <taxon>Eukaryota</taxon>
        <taxon>Metazoa</taxon>
        <taxon>Ecdysozoa</taxon>
        <taxon>Nematoda</taxon>
        <taxon>Chromadorea</taxon>
        <taxon>Rhabditida</taxon>
        <taxon>Rhabditina</taxon>
        <taxon>Rhabditomorpha</taxon>
        <taxon>Rhabditoidea</taxon>
        <taxon>Rhabditidae</taxon>
        <taxon>Mesorhabditinae</taxon>
        <taxon>Mesorhabditis</taxon>
    </lineage>
</organism>